<dbReference type="InterPro" id="IPR013934">
    <property type="entry name" value="Utp13_C"/>
</dbReference>
<dbReference type="GO" id="GO:0000472">
    <property type="term" value="P:endonucleolytic cleavage to generate mature 5'-end of SSU-rRNA from (SSU-rRNA, 5.8S rRNA, LSU-rRNA)"/>
    <property type="evidence" value="ECO:0007669"/>
    <property type="project" value="TreeGrafter"/>
</dbReference>
<evidence type="ECO:0000256" key="2">
    <source>
        <dbReference type="ARBA" id="ARBA00022574"/>
    </source>
</evidence>
<sequence length="927" mass="99684">MSKTSFRTLREIGPVFTSGPVALNSDGTTLVGCVNEEPRSTSLLSGSTTGSYQTDDSSVTSLAISPNDAHLAIFTSSLSLRLYPLAPASTTSSTIHPIRHIPRAHDAPVHVSTIDPTSTLIASGSADGMVKVHDIRRGHLTHLFRGHGGIVSALKFFYKPGSATGTWDIMWLVSASADSRVRVYDLAAAGTGSPIMTLEGHVSVPRGVGVSNDGRYVVSGGRDSVVLIWDTRPTTENGKPDKGKKGKKAFSNPVLVKTIPVLERIEALGVLEAEDSEGRLIFYTGGQKGVVKIWDAWESKVLQTFGEEMEGPNSSEDDGEESRQILDVLYTPSTHAVSSVHADQNVLTYSLPTGSKIRQLVGYNDEVIDAVFLSSPSPAPSVNRNLDTHLAVATNSSLVRIYPTLDVHSATPGGKDTHNPLNASLLPGHTDIVLALSSAPNGWLASAGKDREVRIWAPVQVPIKERDDENDMDEDESATSPTVEWTCVAICAGHAESVGAVVFGGSDSHGVPSFLVTGSQDRTLKVWDLSVLKGPTPSTPVKLKSLATVKAHDKDINALDVAPNGRLVATGSQDKTAKVFEVGVSTQSSYDLTPTGTLKGHKRGVWSIKFSPIEKVIATGSGDKTIKLWSLDDWTCLKTFEGHTNSILRLSFLTHGTQLVSAGSDGLVKLWTVRTEECVATLDAHEDKVWALAVSADEQIIMSGAADSRIVIWRDSTEEEQLEKEEQRAKGVELEQNFTNYLALNDYRNAILLALTMDQPGRLYNLFKSVRATRPTKSIASRAPDADSLHNITGSAQVDQVLATLSGPDLVRLLGHVRTWNASARTSTVAQTVLHAILSTHTTEDIIATFGKADTEDGLDAEFGKILKGKDKPGMDLRSIVDGLIPYTERHLTRAERLVQDSFVVDYVLGEMDMGIALNGLDAMEVS</sequence>
<dbReference type="InterPro" id="IPR020472">
    <property type="entry name" value="WD40_PAC1"/>
</dbReference>
<dbReference type="InterPro" id="IPR019775">
    <property type="entry name" value="WD40_repeat_CS"/>
</dbReference>
<dbReference type="SMART" id="SM00320">
    <property type="entry name" value="WD40"/>
    <property type="match status" value="12"/>
</dbReference>
<dbReference type="GO" id="GO:0030686">
    <property type="term" value="C:90S preribosome"/>
    <property type="evidence" value="ECO:0007669"/>
    <property type="project" value="TreeGrafter"/>
</dbReference>
<feature type="repeat" description="WD" evidence="5">
    <location>
        <begin position="491"/>
        <end position="530"/>
    </location>
</feature>
<keyword evidence="2 5" id="KW-0853">WD repeat</keyword>
<dbReference type="Pfam" id="PF08625">
    <property type="entry name" value="Utp13"/>
    <property type="match status" value="1"/>
</dbReference>
<dbReference type="PRINTS" id="PR00320">
    <property type="entry name" value="GPROTEINBRPT"/>
</dbReference>
<feature type="repeat" description="WD" evidence="5">
    <location>
        <begin position="640"/>
        <end position="681"/>
    </location>
</feature>
<accession>A0A8H7LI57</accession>
<dbReference type="PANTHER" id="PTHR19854">
    <property type="entry name" value="TRANSDUCIN BETA-LIKE 3"/>
    <property type="match status" value="1"/>
</dbReference>
<evidence type="ECO:0000256" key="5">
    <source>
        <dbReference type="PROSITE-ProRule" id="PRU00221"/>
    </source>
</evidence>
<dbReference type="SUPFAM" id="SSF50978">
    <property type="entry name" value="WD40 repeat-like"/>
    <property type="match status" value="2"/>
</dbReference>
<evidence type="ECO:0000313" key="7">
    <source>
        <dbReference type="EMBL" id="KAF8675087.1"/>
    </source>
</evidence>
<dbReference type="CDD" id="cd00200">
    <property type="entry name" value="WD40"/>
    <property type="match status" value="1"/>
</dbReference>
<dbReference type="GO" id="GO:0000480">
    <property type="term" value="P:endonucleolytic cleavage in 5'-ETS of tricistronic rRNA transcript (SSU-rRNA, 5.8S rRNA, LSU-rRNA)"/>
    <property type="evidence" value="ECO:0007669"/>
    <property type="project" value="TreeGrafter"/>
</dbReference>
<dbReference type="InterPro" id="IPR015943">
    <property type="entry name" value="WD40/YVTN_repeat-like_dom_sf"/>
</dbReference>
<evidence type="ECO:0000256" key="4">
    <source>
        <dbReference type="ARBA" id="ARBA00023242"/>
    </source>
</evidence>
<evidence type="ECO:0000256" key="1">
    <source>
        <dbReference type="ARBA" id="ARBA00004604"/>
    </source>
</evidence>
<dbReference type="InterPro" id="IPR036322">
    <property type="entry name" value="WD40_repeat_dom_sf"/>
</dbReference>
<feature type="repeat" description="WD" evidence="5">
    <location>
        <begin position="102"/>
        <end position="143"/>
    </location>
</feature>
<dbReference type="PROSITE" id="PS50294">
    <property type="entry name" value="WD_REPEATS_REGION"/>
    <property type="match status" value="7"/>
</dbReference>
<reference evidence="7" key="1">
    <citation type="submission" date="2020-09" db="EMBL/GenBank/DDBJ databases">
        <title>Comparative genome analyses of four rice-infecting Rhizoctonia solani isolates reveal extensive enrichment of homogalacturonan modification genes.</title>
        <authorList>
            <person name="Lee D.-Y."/>
            <person name="Jeon J."/>
            <person name="Kim K.-T."/>
            <person name="Cheong K."/>
            <person name="Song H."/>
            <person name="Choi G."/>
            <person name="Ko J."/>
            <person name="Opiyo S.O."/>
            <person name="Zuo S."/>
            <person name="Madhav S."/>
            <person name="Lee Y.-H."/>
            <person name="Wang G.-L."/>
        </authorList>
    </citation>
    <scope>NUCLEOTIDE SEQUENCE</scope>
    <source>
        <strain evidence="7">AG1-IA YN-7</strain>
    </source>
</reference>
<proteinExistence type="predicted"/>
<dbReference type="GO" id="GO:0032040">
    <property type="term" value="C:small-subunit processome"/>
    <property type="evidence" value="ECO:0007669"/>
    <property type="project" value="InterPro"/>
</dbReference>
<keyword evidence="4" id="KW-0539">Nucleus</keyword>
<comment type="caution">
    <text evidence="7">The sequence shown here is derived from an EMBL/GenBank/DDBJ whole genome shotgun (WGS) entry which is preliminary data.</text>
</comment>
<dbReference type="EMBL" id="JACYCC010000128">
    <property type="protein sequence ID" value="KAF8675087.1"/>
    <property type="molecule type" value="Genomic_DNA"/>
</dbReference>
<dbReference type="GO" id="GO:0034511">
    <property type="term" value="F:U3 snoRNA binding"/>
    <property type="evidence" value="ECO:0007669"/>
    <property type="project" value="TreeGrafter"/>
</dbReference>
<dbReference type="PANTHER" id="PTHR19854:SF15">
    <property type="entry name" value="TRANSDUCIN BETA-LIKE PROTEIN 3"/>
    <property type="match status" value="1"/>
</dbReference>
<dbReference type="PROSITE" id="PS50082">
    <property type="entry name" value="WD_REPEATS_2"/>
    <property type="match status" value="8"/>
</dbReference>
<evidence type="ECO:0000256" key="3">
    <source>
        <dbReference type="ARBA" id="ARBA00022737"/>
    </source>
</evidence>
<dbReference type="PROSITE" id="PS00678">
    <property type="entry name" value="WD_REPEATS_1"/>
    <property type="match status" value="2"/>
</dbReference>
<evidence type="ECO:0000313" key="8">
    <source>
        <dbReference type="Proteomes" id="UP000650582"/>
    </source>
</evidence>
<gene>
    <name evidence="7" type="ORF">RHS04_06788</name>
</gene>
<feature type="domain" description="U3 small nucleolar RNA-associated protein 13 C-terminal" evidence="6">
    <location>
        <begin position="735"/>
        <end position="912"/>
    </location>
</feature>
<feature type="repeat" description="WD" evidence="5">
    <location>
        <begin position="198"/>
        <end position="232"/>
    </location>
</feature>
<dbReference type="AlphaFoldDB" id="A0A8H7LI57"/>
<dbReference type="Pfam" id="PF00400">
    <property type="entry name" value="WD40"/>
    <property type="match status" value="9"/>
</dbReference>
<dbReference type="InterPro" id="IPR001680">
    <property type="entry name" value="WD40_rpt"/>
</dbReference>
<keyword evidence="3" id="KW-0677">Repeat</keyword>
<dbReference type="Proteomes" id="UP000650582">
    <property type="component" value="Unassembled WGS sequence"/>
</dbReference>
<protein>
    <submittedName>
        <fullName evidence="7">WD40 repeat-like protein</fullName>
    </submittedName>
</protein>
<feature type="repeat" description="WD" evidence="5">
    <location>
        <begin position="426"/>
        <end position="456"/>
    </location>
</feature>
<feature type="repeat" description="WD" evidence="5">
    <location>
        <begin position="549"/>
        <end position="582"/>
    </location>
</feature>
<feature type="repeat" description="WD" evidence="5">
    <location>
        <begin position="598"/>
        <end position="639"/>
    </location>
</feature>
<comment type="subcellular location">
    <subcellularLocation>
        <location evidence="1">Nucleus</location>
        <location evidence="1">Nucleolus</location>
    </subcellularLocation>
</comment>
<feature type="repeat" description="WD" evidence="5">
    <location>
        <begin position="682"/>
        <end position="723"/>
    </location>
</feature>
<dbReference type="Gene3D" id="2.130.10.10">
    <property type="entry name" value="YVTN repeat-like/Quinoprotein amine dehydrogenase"/>
    <property type="match status" value="3"/>
</dbReference>
<name>A0A8H7LI57_9AGAM</name>
<evidence type="ECO:0000259" key="6">
    <source>
        <dbReference type="Pfam" id="PF08625"/>
    </source>
</evidence>
<organism evidence="7 8">
    <name type="scientific">Rhizoctonia solani</name>
    <dbReference type="NCBI Taxonomy" id="456999"/>
    <lineage>
        <taxon>Eukaryota</taxon>
        <taxon>Fungi</taxon>
        <taxon>Dikarya</taxon>
        <taxon>Basidiomycota</taxon>
        <taxon>Agaricomycotina</taxon>
        <taxon>Agaricomycetes</taxon>
        <taxon>Cantharellales</taxon>
        <taxon>Ceratobasidiaceae</taxon>
        <taxon>Rhizoctonia</taxon>
    </lineage>
</organism>